<keyword evidence="3" id="KW-0472">Membrane</keyword>
<gene>
    <name evidence="4" type="ORF">AZ78_4469</name>
</gene>
<evidence type="ECO:0000256" key="2">
    <source>
        <dbReference type="ARBA" id="ARBA00022448"/>
    </source>
</evidence>
<dbReference type="EMBL" id="JAJA02000001">
    <property type="protein sequence ID" value="KWS06909.1"/>
    <property type="molecule type" value="Genomic_DNA"/>
</dbReference>
<feature type="transmembrane region" description="Helical" evidence="3">
    <location>
        <begin position="120"/>
        <end position="138"/>
    </location>
</feature>
<feature type="transmembrane region" description="Helical" evidence="3">
    <location>
        <begin position="90"/>
        <end position="114"/>
    </location>
</feature>
<evidence type="ECO:0000313" key="4">
    <source>
        <dbReference type="EMBL" id="KWS06909.1"/>
    </source>
</evidence>
<reference evidence="4 5" key="1">
    <citation type="journal article" date="2014" name="Genome Announc.">
        <title>Draft Genome Sequence of Lysobacter capsici AZ78, a Bacterium Antagonistic to Plant-Pathogenic Oomycetes.</title>
        <authorList>
            <person name="Puopolo G."/>
            <person name="Sonego P."/>
            <person name="Engelen K."/>
            <person name="Pertot I."/>
        </authorList>
    </citation>
    <scope>NUCLEOTIDE SEQUENCE [LARGE SCALE GENOMIC DNA]</scope>
    <source>
        <strain evidence="4 5">AZ78</strain>
    </source>
</reference>
<dbReference type="PANTHER" id="PTHR30413:SF10">
    <property type="entry name" value="CAPSULE POLYSACCHARIDE EXPORT INNER-MEMBRANE PROTEIN CTRC"/>
    <property type="match status" value="1"/>
</dbReference>
<evidence type="ECO:0000256" key="1">
    <source>
        <dbReference type="ARBA" id="ARBA00007783"/>
    </source>
</evidence>
<proteinExistence type="inferred from homology"/>
<protein>
    <submittedName>
        <fullName evidence="4">O-antigen export system permease protein RfbD</fullName>
    </submittedName>
</protein>
<dbReference type="GO" id="GO:0015920">
    <property type="term" value="P:lipopolysaccharide transport"/>
    <property type="evidence" value="ECO:0007669"/>
    <property type="project" value="TreeGrafter"/>
</dbReference>
<keyword evidence="3" id="KW-1133">Transmembrane helix</keyword>
<evidence type="ECO:0000313" key="5">
    <source>
        <dbReference type="Proteomes" id="UP000023435"/>
    </source>
</evidence>
<keyword evidence="3" id="KW-0812">Transmembrane</keyword>
<dbReference type="AlphaFoldDB" id="A0A108UCV3"/>
<evidence type="ECO:0000256" key="3">
    <source>
        <dbReference type="SAM" id="Phobius"/>
    </source>
</evidence>
<feature type="transmembrane region" description="Helical" evidence="3">
    <location>
        <begin position="174"/>
        <end position="197"/>
    </location>
</feature>
<comment type="similarity">
    <text evidence="1">Belongs to the ABC-2 integral membrane protein family.</text>
</comment>
<dbReference type="Proteomes" id="UP000023435">
    <property type="component" value="Unassembled WGS sequence"/>
</dbReference>
<comment type="caution">
    <text evidence="4">The sequence shown here is derived from an EMBL/GenBank/DDBJ whole genome shotgun (WGS) entry which is preliminary data.</text>
</comment>
<accession>A0A108UCV3</accession>
<feature type="transmembrane region" description="Helical" evidence="3">
    <location>
        <begin position="60"/>
        <end position="78"/>
    </location>
</feature>
<organism evidence="4 5">
    <name type="scientific">Lysobacter capsici AZ78</name>
    <dbReference type="NCBI Taxonomy" id="1444315"/>
    <lineage>
        <taxon>Bacteria</taxon>
        <taxon>Pseudomonadati</taxon>
        <taxon>Pseudomonadota</taxon>
        <taxon>Gammaproteobacteria</taxon>
        <taxon>Lysobacterales</taxon>
        <taxon>Lysobacteraceae</taxon>
        <taxon>Lysobacter</taxon>
    </lineage>
</organism>
<dbReference type="PANTHER" id="PTHR30413">
    <property type="entry name" value="INNER MEMBRANE TRANSPORT PERMEASE"/>
    <property type="match status" value="1"/>
</dbReference>
<keyword evidence="5" id="KW-1185">Reference proteome</keyword>
<keyword evidence="2" id="KW-0813">Transport</keyword>
<sequence>MQPGISAPNFLAHVGMGFLVFRLLSTVLVDATSVFASSQSYIYDGHLRLTDFVLRSVARSFYYFMLSLPVVAIAVLASPQFDPAGLAASIAGMAVVLLNLFLYGVLFSIAGVRFPDLHELMGSAIMALFLITPIVWYSNAASAETLHGQLMRLNPLYHLLAVVRGPLLQETIELTTYAYLGGLTLVGVLLASVVYGAKARRVPVWL</sequence>
<name>A0A108UCV3_9GAMM</name>